<dbReference type="InterPro" id="IPR044946">
    <property type="entry name" value="Restrct_endonuc_typeI_TRD_sf"/>
</dbReference>
<dbReference type="GeneID" id="94235943"/>
<evidence type="ECO:0000256" key="2">
    <source>
        <dbReference type="ARBA" id="ARBA00022747"/>
    </source>
</evidence>
<dbReference type="AlphaFoldDB" id="A0A1C3IQ64"/>
<comment type="similarity">
    <text evidence="1">Belongs to the type-I restriction system S methylase family.</text>
</comment>
<reference evidence="6" key="1">
    <citation type="submission" date="2016-06" db="EMBL/GenBank/DDBJ databases">
        <authorList>
            <person name="Rodrigo-Torres Lidia"/>
            <person name="Arahal R.David."/>
        </authorList>
    </citation>
    <scope>NUCLEOTIDE SEQUENCE [LARGE SCALE GENOMIC DNA]</scope>
    <source>
        <strain evidence="6">CECT 7223</strain>
    </source>
</reference>
<keyword evidence="3" id="KW-0238">DNA-binding</keyword>
<evidence type="ECO:0000256" key="3">
    <source>
        <dbReference type="ARBA" id="ARBA00023125"/>
    </source>
</evidence>
<evidence type="ECO:0000313" key="6">
    <source>
        <dbReference type="Proteomes" id="UP000092876"/>
    </source>
</evidence>
<feature type="domain" description="Type I restriction modification DNA specificity" evidence="4">
    <location>
        <begin position="33"/>
        <end position="165"/>
    </location>
</feature>
<dbReference type="GO" id="GO:0009307">
    <property type="term" value="P:DNA restriction-modification system"/>
    <property type="evidence" value="ECO:0007669"/>
    <property type="project" value="UniProtKB-KW"/>
</dbReference>
<gene>
    <name evidence="5" type="ORF">VAT7223_01726</name>
</gene>
<dbReference type="SUPFAM" id="SSF116734">
    <property type="entry name" value="DNA methylase specificity domain"/>
    <property type="match status" value="1"/>
</dbReference>
<dbReference type="Proteomes" id="UP000092876">
    <property type="component" value="Unassembled WGS sequence"/>
</dbReference>
<dbReference type="EMBL" id="FLQP01000021">
    <property type="protein sequence ID" value="SBS63555.1"/>
    <property type="molecule type" value="Genomic_DNA"/>
</dbReference>
<proteinExistence type="inferred from homology"/>
<dbReference type="RefSeq" id="WP_065678921.1">
    <property type="nucleotide sequence ID" value="NZ_AP025462.1"/>
</dbReference>
<dbReference type="InterPro" id="IPR000055">
    <property type="entry name" value="Restrct_endonuc_typeI_TRD"/>
</dbReference>
<evidence type="ECO:0000313" key="5">
    <source>
        <dbReference type="EMBL" id="SBS63555.1"/>
    </source>
</evidence>
<sequence length="194" mass="22368">MKAIEKKLKRIVTRYVPYNFRSRIEVSATGVRVIQPKDIKDEQIQWESVITTELSSKKEPEYLQDGDLLILSRGLKQQVFVYESDKSNQKTICSNMYHHYRVSNAEVNPHYLAFVLSHHGRIKNQIEVGAKASIGVKVYSRETIEDLIIPIPAKKEQDTIVALHDNIKQQQQHYQELMDSNQAMLSSIASQLTK</sequence>
<dbReference type="Pfam" id="PF01420">
    <property type="entry name" value="Methylase_S"/>
    <property type="match status" value="1"/>
</dbReference>
<protein>
    <recommendedName>
        <fullName evidence="4">Type I restriction modification DNA specificity domain-containing protein</fullName>
    </recommendedName>
</protein>
<evidence type="ECO:0000256" key="1">
    <source>
        <dbReference type="ARBA" id="ARBA00010923"/>
    </source>
</evidence>
<evidence type="ECO:0000259" key="4">
    <source>
        <dbReference type="Pfam" id="PF01420"/>
    </source>
</evidence>
<dbReference type="GO" id="GO:0003677">
    <property type="term" value="F:DNA binding"/>
    <property type="evidence" value="ECO:0007669"/>
    <property type="project" value="UniProtKB-KW"/>
</dbReference>
<keyword evidence="2" id="KW-0680">Restriction system</keyword>
<organism evidence="5 6">
    <name type="scientific">Vibrio atlanticus</name>
    <dbReference type="NCBI Taxonomy" id="693153"/>
    <lineage>
        <taxon>Bacteria</taxon>
        <taxon>Pseudomonadati</taxon>
        <taxon>Pseudomonadota</taxon>
        <taxon>Gammaproteobacteria</taxon>
        <taxon>Vibrionales</taxon>
        <taxon>Vibrionaceae</taxon>
        <taxon>Vibrio</taxon>
    </lineage>
</organism>
<accession>A0A1C3IQ64</accession>
<name>A0A1C3IQ64_9VIBR</name>
<dbReference type="Gene3D" id="3.90.220.20">
    <property type="entry name" value="DNA methylase specificity domains"/>
    <property type="match status" value="1"/>
</dbReference>